<evidence type="ECO:0000313" key="2">
    <source>
        <dbReference type="Proteomes" id="UP001249851"/>
    </source>
</evidence>
<evidence type="ECO:0000313" key="1">
    <source>
        <dbReference type="EMBL" id="KAK2567160.1"/>
    </source>
</evidence>
<name>A0AAD9QU57_ACRCE</name>
<protein>
    <submittedName>
        <fullName evidence="1">Uncharacterized protein</fullName>
    </submittedName>
</protein>
<comment type="caution">
    <text evidence="1">The sequence shown here is derived from an EMBL/GenBank/DDBJ whole genome shotgun (WGS) entry which is preliminary data.</text>
</comment>
<sequence length="162" mass="19124">MCQPDQDQGWPYKTILYCKQVFEDCDTKLRAHLGNNGDEKVVNWPPSDLQIFSTSTKLTNWQDCLIFTVNSTAMPKVTVLVLFKLKVKAKTYYSTMPIFYHLLERIVHTKRLTVFIAKWYIPRKKTRYHVDHKTMRSTRLLPNYSYLRLTSLECTMTAVVKH</sequence>
<dbReference type="EMBL" id="JARQWQ010000015">
    <property type="protein sequence ID" value="KAK2567160.1"/>
    <property type="molecule type" value="Genomic_DNA"/>
</dbReference>
<reference evidence="1" key="2">
    <citation type="journal article" date="2023" name="Science">
        <title>Genomic signatures of disease resistance in endangered staghorn corals.</title>
        <authorList>
            <person name="Vollmer S.V."/>
            <person name="Selwyn J.D."/>
            <person name="Despard B.A."/>
            <person name="Roesel C.L."/>
        </authorList>
    </citation>
    <scope>NUCLEOTIDE SEQUENCE</scope>
    <source>
        <strain evidence="1">K2</strain>
    </source>
</reference>
<proteinExistence type="predicted"/>
<accession>A0AAD9QU57</accession>
<organism evidence="1 2">
    <name type="scientific">Acropora cervicornis</name>
    <name type="common">Staghorn coral</name>
    <dbReference type="NCBI Taxonomy" id="6130"/>
    <lineage>
        <taxon>Eukaryota</taxon>
        <taxon>Metazoa</taxon>
        <taxon>Cnidaria</taxon>
        <taxon>Anthozoa</taxon>
        <taxon>Hexacorallia</taxon>
        <taxon>Scleractinia</taxon>
        <taxon>Astrocoeniina</taxon>
        <taxon>Acroporidae</taxon>
        <taxon>Acropora</taxon>
    </lineage>
</organism>
<gene>
    <name evidence="1" type="ORF">P5673_008964</name>
</gene>
<dbReference type="AlphaFoldDB" id="A0AAD9QU57"/>
<dbReference type="Proteomes" id="UP001249851">
    <property type="component" value="Unassembled WGS sequence"/>
</dbReference>
<reference evidence="1" key="1">
    <citation type="journal article" date="2023" name="G3 (Bethesda)">
        <title>Whole genome assembly and annotation of the endangered Caribbean coral Acropora cervicornis.</title>
        <authorList>
            <person name="Selwyn J.D."/>
            <person name="Vollmer S.V."/>
        </authorList>
    </citation>
    <scope>NUCLEOTIDE SEQUENCE</scope>
    <source>
        <strain evidence="1">K2</strain>
    </source>
</reference>
<keyword evidence="2" id="KW-1185">Reference proteome</keyword>